<dbReference type="InterPro" id="IPR000802">
    <property type="entry name" value="Arsenical_pump_ArsB"/>
</dbReference>
<keyword evidence="8 11" id="KW-1133">Transmembrane helix</keyword>
<gene>
    <name evidence="13" type="ORF">GA0070563_113148</name>
</gene>
<dbReference type="InterPro" id="IPR004680">
    <property type="entry name" value="Cit_transptr-like_dom"/>
</dbReference>
<evidence type="ECO:0000313" key="14">
    <source>
        <dbReference type="Proteomes" id="UP000183585"/>
    </source>
</evidence>
<protein>
    <submittedName>
        <fullName evidence="13">Arsenical pump membrane protein</fullName>
    </submittedName>
</protein>
<feature type="transmembrane region" description="Helical" evidence="11">
    <location>
        <begin position="192"/>
        <end position="212"/>
    </location>
</feature>
<name>A0A1C5AJC3_9ACTN</name>
<comment type="similarity">
    <text evidence="3">Belongs to the CitM (TC 2.A.11) transporter family.</text>
</comment>
<organism evidence="13 14">
    <name type="scientific">Micromonospora carbonacea</name>
    <dbReference type="NCBI Taxonomy" id="47853"/>
    <lineage>
        <taxon>Bacteria</taxon>
        <taxon>Bacillati</taxon>
        <taxon>Actinomycetota</taxon>
        <taxon>Actinomycetes</taxon>
        <taxon>Micromonosporales</taxon>
        <taxon>Micromonosporaceae</taxon>
        <taxon>Micromonospora</taxon>
    </lineage>
</organism>
<evidence type="ECO:0000256" key="9">
    <source>
        <dbReference type="ARBA" id="ARBA00023136"/>
    </source>
</evidence>
<keyword evidence="4" id="KW-0813">Transport</keyword>
<evidence type="ECO:0000256" key="1">
    <source>
        <dbReference type="ARBA" id="ARBA00004651"/>
    </source>
</evidence>
<feature type="transmembrane region" description="Helical" evidence="11">
    <location>
        <begin position="68"/>
        <end position="94"/>
    </location>
</feature>
<keyword evidence="7" id="KW-0059">Arsenical resistance</keyword>
<feature type="transmembrane region" description="Helical" evidence="11">
    <location>
        <begin position="106"/>
        <end position="126"/>
    </location>
</feature>
<sequence length="421" mass="42903">MDPDGEPTARTGDGPAAPAGHAPRGPLGRLRRLHPLDRVALALAVLGAACALTGLLPRAETVATLGRILPLLLFLGTVVVLAELTAVAGVFDVLAGRLARAARGSFPALFVLCVGFASVTTIALNLDTTAVLLTPVLLALARRLGMPPLPLALTTVWLANTASLLLPVSNLTNLLAADRIDLDPLSYAARMALPQAATIAATMALLWCGYWRRGRRGVDRFVAPTPHVPADRVLYRIALVGCLLLVAGILAGVQVGIASAAAAGLVLAGFAARHRAALRPALVPWRLLVFVTGLFLVVQTLGRHGLDDVVGVLLGPGGGALGALRAGGTGALLSNVVNNLPAYVAGEAVLPPGDETRLLALLIGTNAGPLVTPWASLATLLWYERCRAAGVAVPLGRFLAAGALLAVGATAAGVGALLLTG</sequence>
<feature type="transmembrane region" description="Helical" evidence="11">
    <location>
        <begin position="285"/>
        <end position="302"/>
    </location>
</feature>
<keyword evidence="9 11" id="KW-0472">Membrane</keyword>
<dbReference type="PRINTS" id="PR00758">
    <property type="entry name" value="ARSENICPUMP"/>
</dbReference>
<evidence type="ECO:0000256" key="8">
    <source>
        <dbReference type="ARBA" id="ARBA00022989"/>
    </source>
</evidence>
<feature type="transmembrane region" description="Helical" evidence="11">
    <location>
        <begin position="39"/>
        <end position="56"/>
    </location>
</feature>
<keyword evidence="14" id="KW-1185">Reference proteome</keyword>
<dbReference type="AlphaFoldDB" id="A0A1C5AJC3"/>
<evidence type="ECO:0000256" key="4">
    <source>
        <dbReference type="ARBA" id="ARBA00022448"/>
    </source>
</evidence>
<evidence type="ECO:0000256" key="11">
    <source>
        <dbReference type="SAM" id="Phobius"/>
    </source>
</evidence>
<dbReference type="GO" id="GO:0046685">
    <property type="term" value="P:response to arsenic-containing substance"/>
    <property type="evidence" value="ECO:0007669"/>
    <property type="project" value="UniProtKB-KW"/>
</dbReference>
<dbReference type="GO" id="GO:0005886">
    <property type="term" value="C:plasma membrane"/>
    <property type="evidence" value="ECO:0007669"/>
    <property type="project" value="UniProtKB-SubCell"/>
</dbReference>
<dbReference type="PANTHER" id="PTHR43302">
    <property type="entry name" value="TRANSPORTER ARSB-RELATED"/>
    <property type="match status" value="1"/>
</dbReference>
<evidence type="ECO:0000313" key="13">
    <source>
        <dbReference type="EMBL" id="SCF45352.1"/>
    </source>
</evidence>
<dbReference type="RefSeq" id="WP_256095807.1">
    <property type="nucleotide sequence ID" value="NZ_FMCT01000013.1"/>
</dbReference>
<evidence type="ECO:0000256" key="7">
    <source>
        <dbReference type="ARBA" id="ARBA00022849"/>
    </source>
</evidence>
<keyword evidence="6 11" id="KW-0812">Transmembrane</keyword>
<feature type="transmembrane region" description="Helical" evidence="11">
    <location>
        <begin position="233"/>
        <end position="251"/>
    </location>
</feature>
<evidence type="ECO:0000256" key="2">
    <source>
        <dbReference type="ARBA" id="ARBA00006433"/>
    </source>
</evidence>
<feature type="compositionally biased region" description="Low complexity" evidence="10">
    <location>
        <begin position="12"/>
        <end position="26"/>
    </location>
</feature>
<reference evidence="14" key="1">
    <citation type="submission" date="2016-06" db="EMBL/GenBank/DDBJ databases">
        <authorList>
            <person name="Varghese N."/>
            <person name="Submissions Spin"/>
        </authorList>
    </citation>
    <scope>NUCLEOTIDE SEQUENCE [LARGE SCALE GENOMIC DNA]</scope>
    <source>
        <strain evidence="14">DSM 43168</strain>
    </source>
</reference>
<dbReference type="Proteomes" id="UP000183585">
    <property type="component" value="Unassembled WGS sequence"/>
</dbReference>
<accession>A0A1C5AJC3</accession>
<dbReference type="PANTHER" id="PTHR43302:SF5">
    <property type="entry name" value="TRANSPORTER ARSB-RELATED"/>
    <property type="match status" value="1"/>
</dbReference>
<dbReference type="GO" id="GO:0015105">
    <property type="term" value="F:arsenite transmembrane transporter activity"/>
    <property type="evidence" value="ECO:0007669"/>
    <property type="project" value="InterPro"/>
</dbReference>
<dbReference type="STRING" id="47853.TK50_30165"/>
<comment type="similarity">
    <text evidence="2">Belongs to the ArsB family.</text>
</comment>
<evidence type="ECO:0000256" key="10">
    <source>
        <dbReference type="SAM" id="MobiDB-lite"/>
    </source>
</evidence>
<keyword evidence="5" id="KW-1003">Cell membrane</keyword>
<proteinExistence type="inferred from homology"/>
<feature type="region of interest" description="Disordered" evidence="10">
    <location>
        <begin position="1"/>
        <end position="26"/>
    </location>
</feature>
<dbReference type="Pfam" id="PF03600">
    <property type="entry name" value="CitMHS"/>
    <property type="match status" value="1"/>
</dbReference>
<feature type="transmembrane region" description="Helical" evidence="11">
    <location>
        <begin position="358"/>
        <end position="383"/>
    </location>
</feature>
<feature type="transmembrane region" description="Helical" evidence="11">
    <location>
        <begin position="395"/>
        <end position="419"/>
    </location>
</feature>
<feature type="domain" description="Citrate transporter-like" evidence="12">
    <location>
        <begin position="37"/>
        <end position="345"/>
    </location>
</feature>
<evidence type="ECO:0000256" key="5">
    <source>
        <dbReference type="ARBA" id="ARBA00022475"/>
    </source>
</evidence>
<evidence type="ECO:0000259" key="12">
    <source>
        <dbReference type="Pfam" id="PF03600"/>
    </source>
</evidence>
<comment type="subcellular location">
    <subcellularLocation>
        <location evidence="1">Cell membrane</location>
        <topology evidence="1">Multi-pass membrane protein</topology>
    </subcellularLocation>
</comment>
<dbReference type="EMBL" id="FMCT01000013">
    <property type="protein sequence ID" value="SCF45352.1"/>
    <property type="molecule type" value="Genomic_DNA"/>
</dbReference>
<evidence type="ECO:0000256" key="3">
    <source>
        <dbReference type="ARBA" id="ARBA00009843"/>
    </source>
</evidence>
<evidence type="ECO:0000256" key="6">
    <source>
        <dbReference type="ARBA" id="ARBA00022692"/>
    </source>
</evidence>